<dbReference type="HOGENOM" id="CLU_132526_1_0_10"/>
<dbReference type="Proteomes" id="UP000004407">
    <property type="component" value="Unassembled WGS sequence"/>
</dbReference>
<dbReference type="PATRIC" id="fig|1002367.3.peg.463"/>
<accession>G6AVF0</accession>
<feature type="transmembrane region" description="Helical" evidence="1">
    <location>
        <begin position="52"/>
        <end position="75"/>
    </location>
</feature>
<keyword evidence="1" id="KW-1133">Transmembrane helix</keyword>
<dbReference type="RefSeq" id="WP_007897572.1">
    <property type="nucleotide sequence ID" value="NZ_JH379378.1"/>
</dbReference>
<keyword evidence="1" id="KW-0472">Membrane</keyword>
<comment type="caution">
    <text evidence="2">The sequence shown here is derived from an EMBL/GenBank/DDBJ whole genome shotgun (WGS) entry which is preliminary data.</text>
</comment>
<protein>
    <submittedName>
        <fullName evidence="2">Uncharacterized protein</fullName>
    </submittedName>
</protein>
<dbReference type="eggNOG" id="ENOG503333M">
    <property type="taxonomic scope" value="Bacteria"/>
</dbReference>
<evidence type="ECO:0000313" key="2">
    <source>
        <dbReference type="EMBL" id="EHJ41577.1"/>
    </source>
</evidence>
<gene>
    <name evidence="2" type="ORF">HMPREF0673_00585</name>
</gene>
<dbReference type="Pfam" id="PF14126">
    <property type="entry name" value="DUF4293"/>
    <property type="match status" value="1"/>
</dbReference>
<evidence type="ECO:0000313" key="3">
    <source>
        <dbReference type="Proteomes" id="UP000004407"/>
    </source>
</evidence>
<sequence>MIQRKQSLFLLLAFIATVVCLCLPIAEIAPMGMGGSIKLYNLCIITSAGANYSVCGLFGILAMSAALSLGTIFLYNNRKLQSKFCVCNLFLLIAWYIVLGVTARNTSPVDFSFNLAFAACLPAIAAILVFMARAGVIHDEKLVRAADRIR</sequence>
<proteinExistence type="predicted"/>
<dbReference type="InterPro" id="IPR025635">
    <property type="entry name" value="DUF4293"/>
</dbReference>
<feature type="transmembrane region" description="Helical" evidence="1">
    <location>
        <begin position="115"/>
        <end position="136"/>
    </location>
</feature>
<reference evidence="2 3" key="1">
    <citation type="submission" date="2011-08" db="EMBL/GenBank/DDBJ databases">
        <authorList>
            <person name="Weinstock G."/>
            <person name="Sodergren E."/>
            <person name="Clifton S."/>
            <person name="Fulton L."/>
            <person name="Fulton B."/>
            <person name="Courtney L."/>
            <person name="Fronick C."/>
            <person name="Harrison M."/>
            <person name="Strong C."/>
            <person name="Farmer C."/>
            <person name="Delahaunty K."/>
            <person name="Markovic C."/>
            <person name="Hall O."/>
            <person name="Minx P."/>
            <person name="Tomlinson C."/>
            <person name="Mitreva M."/>
            <person name="Hou S."/>
            <person name="Chen J."/>
            <person name="Wollam A."/>
            <person name="Pepin K.H."/>
            <person name="Johnson M."/>
            <person name="Bhonagiri V."/>
            <person name="Zhang X."/>
            <person name="Suruliraj S."/>
            <person name="Warren W."/>
            <person name="Chinwalla A."/>
            <person name="Mardis E.R."/>
            <person name="Wilson R.K."/>
        </authorList>
    </citation>
    <scope>NUCLEOTIDE SEQUENCE [LARGE SCALE GENOMIC DNA]</scope>
    <source>
        <strain evidence="2 3">DSM 18206</strain>
    </source>
</reference>
<keyword evidence="1" id="KW-0812">Transmembrane</keyword>
<name>G6AVF0_9BACT</name>
<organism evidence="2 3">
    <name type="scientific">Leyella stercorea DSM 18206</name>
    <dbReference type="NCBI Taxonomy" id="1002367"/>
    <lineage>
        <taxon>Bacteria</taxon>
        <taxon>Pseudomonadati</taxon>
        <taxon>Bacteroidota</taxon>
        <taxon>Bacteroidia</taxon>
        <taxon>Bacteroidales</taxon>
        <taxon>Prevotellaceae</taxon>
        <taxon>Leyella</taxon>
    </lineage>
</organism>
<evidence type="ECO:0000256" key="1">
    <source>
        <dbReference type="SAM" id="Phobius"/>
    </source>
</evidence>
<dbReference type="GeneID" id="78336418"/>
<dbReference type="AlphaFoldDB" id="G6AVF0"/>
<feature type="transmembrane region" description="Helical" evidence="1">
    <location>
        <begin position="84"/>
        <end position="103"/>
    </location>
</feature>
<dbReference type="EMBL" id="AFZZ01000056">
    <property type="protein sequence ID" value="EHJ41577.1"/>
    <property type="molecule type" value="Genomic_DNA"/>
</dbReference>